<feature type="transmembrane region" description="Helical" evidence="2">
    <location>
        <begin position="209"/>
        <end position="238"/>
    </location>
</feature>
<protein>
    <recommendedName>
        <fullName evidence="5">DUF898 domain-containing protein</fullName>
    </recommendedName>
</protein>
<keyword evidence="4" id="KW-1185">Reference proteome</keyword>
<keyword evidence="2" id="KW-1133">Transmembrane helix</keyword>
<dbReference type="InterPro" id="IPR010295">
    <property type="entry name" value="DUF898"/>
</dbReference>
<dbReference type="Proteomes" id="UP000093391">
    <property type="component" value="Chromosome"/>
</dbReference>
<dbReference type="KEGG" id="ala:BFG52_02530"/>
<evidence type="ECO:0000256" key="1">
    <source>
        <dbReference type="SAM" id="MobiDB-lite"/>
    </source>
</evidence>
<keyword evidence="2" id="KW-0472">Membrane</keyword>
<dbReference type="AlphaFoldDB" id="A0A1B2M3Q7"/>
<name>A0A1B2M3Q7_9GAMM</name>
<dbReference type="EMBL" id="CP016895">
    <property type="protein sequence ID" value="AOA59836.1"/>
    <property type="molecule type" value="Genomic_DNA"/>
</dbReference>
<gene>
    <name evidence="3" type="ORF">BFG52_02530</name>
</gene>
<reference evidence="3 4" key="1">
    <citation type="submission" date="2016-08" db="EMBL/GenBank/DDBJ databases">
        <authorList>
            <person name="Seilhamer J.J."/>
        </authorList>
    </citation>
    <scope>NUCLEOTIDE SEQUENCE [LARGE SCALE GENOMIC DNA]</scope>
    <source>
        <strain evidence="3 4">BRTC-1</strain>
    </source>
</reference>
<dbReference type="RefSeq" id="WP_067559032.1">
    <property type="nucleotide sequence ID" value="NZ_CP016895.1"/>
</dbReference>
<feature type="transmembrane region" description="Helical" evidence="2">
    <location>
        <begin position="119"/>
        <end position="139"/>
    </location>
</feature>
<feature type="transmembrane region" description="Helical" evidence="2">
    <location>
        <begin position="170"/>
        <end position="189"/>
    </location>
</feature>
<dbReference type="Pfam" id="PF05987">
    <property type="entry name" value="DUF898"/>
    <property type="match status" value="1"/>
</dbReference>
<dbReference type="OrthoDB" id="9765721at2"/>
<evidence type="ECO:0008006" key="5">
    <source>
        <dbReference type="Google" id="ProtNLM"/>
    </source>
</evidence>
<feature type="transmembrane region" description="Helical" evidence="2">
    <location>
        <begin position="46"/>
        <end position="66"/>
    </location>
</feature>
<organism evidence="3 4">
    <name type="scientific">Acinetobacter larvae</name>
    <dbReference type="NCBI Taxonomy" id="1789224"/>
    <lineage>
        <taxon>Bacteria</taxon>
        <taxon>Pseudomonadati</taxon>
        <taxon>Pseudomonadota</taxon>
        <taxon>Gammaproteobacteria</taxon>
        <taxon>Moraxellales</taxon>
        <taxon>Moraxellaceae</taxon>
        <taxon>Acinetobacter</taxon>
    </lineage>
</organism>
<feature type="region of interest" description="Disordered" evidence="1">
    <location>
        <begin position="1"/>
        <end position="23"/>
    </location>
</feature>
<feature type="transmembrane region" description="Helical" evidence="2">
    <location>
        <begin position="95"/>
        <end position="113"/>
    </location>
</feature>
<evidence type="ECO:0000256" key="2">
    <source>
        <dbReference type="SAM" id="Phobius"/>
    </source>
</evidence>
<accession>A0A1B2M3Q7</accession>
<dbReference type="STRING" id="1789224.BFG52_02530"/>
<keyword evidence="2" id="KW-0812">Transmembrane</keyword>
<sequence>MQQSNSNDPFSRESESNIPNFPPQAPAPFETKILPFKFYGKAGEYFGIWIVNILLTLVTATLYAPWAKVRRLRYFYQNTDFAQRRFDFTGDPVKIFYGRLIAIGLWAVFAILGNWDPRFAWVGLVLIYIAIPWLIRCTLSFTARNSKFANSRFYFSGTTGKAYIELIKALLIYIFTLGIFSPVGLWLYYRYTFDHLYAGQLRFKLHATWGNYMGAVYVPVLVLFCVIIVALFSMLPILSSVIGQIYQINDNGTVPDPSVLLPLFMMIFVVYFGLLLIFAPWVQARIFITTWNNVTVGDSQFKTSCKQSVFIWIILSNTVLQIVSLGLLTPWAMVRLYRYKVESLSLQLNDDPDQMLNLLQSAPSAIAEEISDIFDFDISL</sequence>
<evidence type="ECO:0000313" key="3">
    <source>
        <dbReference type="EMBL" id="AOA59836.1"/>
    </source>
</evidence>
<feature type="transmembrane region" description="Helical" evidence="2">
    <location>
        <begin position="309"/>
        <end position="334"/>
    </location>
</feature>
<feature type="transmembrane region" description="Helical" evidence="2">
    <location>
        <begin position="259"/>
        <end position="282"/>
    </location>
</feature>
<evidence type="ECO:0000313" key="4">
    <source>
        <dbReference type="Proteomes" id="UP000093391"/>
    </source>
</evidence>
<proteinExistence type="predicted"/>